<dbReference type="Proteomes" id="UP000077266">
    <property type="component" value="Unassembled WGS sequence"/>
</dbReference>
<proteinExistence type="predicted"/>
<feature type="domain" description="F-box" evidence="1">
    <location>
        <begin position="59"/>
        <end position="106"/>
    </location>
</feature>
<dbReference type="SUPFAM" id="SSF81383">
    <property type="entry name" value="F-box domain"/>
    <property type="match status" value="1"/>
</dbReference>
<gene>
    <name evidence="2" type="ORF">EXIGLDRAFT_833268</name>
</gene>
<name>A0A165KT50_EXIGL</name>
<dbReference type="PROSITE" id="PS50181">
    <property type="entry name" value="FBOX"/>
    <property type="match status" value="1"/>
</dbReference>
<dbReference type="Pfam" id="PF12937">
    <property type="entry name" value="F-box-like"/>
    <property type="match status" value="1"/>
</dbReference>
<dbReference type="InterPro" id="IPR036047">
    <property type="entry name" value="F-box-like_dom_sf"/>
</dbReference>
<evidence type="ECO:0000313" key="3">
    <source>
        <dbReference type="Proteomes" id="UP000077266"/>
    </source>
</evidence>
<dbReference type="InParanoid" id="A0A165KT50"/>
<dbReference type="EMBL" id="KV425937">
    <property type="protein sequence ID" value="KZV96843.1"/>
    <property type="molecule type" value="Genomic_DNA"/>
</dbReference>
<keyword evidence="3" id="KW-1185">Reference proteome</keyword>
<dbReference type="OrthoDB" id="3253362at2759"/>
<sequence>MTLSGQQRDALYAHVANLLLDSVHDTGDPNTVDALLSEIASVTHKAMSDVVETWNRKACGPICSLPIELLAQAFSWLDLPDRVKVTGVSRYIRSVALGQPSLWTQITLDPTTPHLPDTLALLLERSGRATLDVDIYAWSEDATAQLAPHVRRMRALIIRQTFSTAWIFEQPAPLLEVLQIPSPTVERGILDPTFLHIVLPSPTWAPLLRRLELPSTFVLPSNNSSGSFDRVTYFSAHVTADGDADTDARRLFEVFPSLEILELFFSTDTSVHNMPNTPIPRTLVDLRLYSHGDGHSIAAFLALCNGHPFKRVQLVCRRAQLGTAAVEHVRSVASGPWDFEFNNNNGRGTFKLDDGAVYEIDCSQAGMELKDLRAAFDSLGSIVMPSYLFSEQLVEAFHLPALRSITLQGSFLRRAYWDDSSSGRLRVPKLQTLRIEPWQYEWEDGVTEMQDCSQYTKGLVRRLTVEDGSALPRIPRFVLSKAGREYVGAECWAWIYSHASSVHVEDETVWQQTDK</sequence>
<protein>
    <recommendedName>
        <fullName evidence="1">F-box domain-containing protein</fullName>
    </recommendedName>
</protein>
<dbReference type="AlphaFoldDB" id="A0A165KT50"/>
<evidence type="ECO:0000313" key="2">
    <source>
        <dbReference type="EMBL" id="KZV96843.1"/>
    </source>
</evidence>
<evidence type="ECO:0000259" key="1">
    <source>
        <dbReference type="PROSITE" id="PS50181"/>
    </source>
</evidence>
<reference evidence="2 3" key="1">
    <citation type="journal article" date="2016" name="Mol. Biol. Evol.">
        <title>Comparative Genomics of Early-Diverging Mushroom-Forming Fungi Provides Insights into the Origins of Lignocellulose Decay Capabilities.</title>
        <authorList>
            <person name="Nagy L.G."/>
            <person name="Riley R."/>
            <person name="Tritt A."/>
            <person name="Adam C."/>
            <person name="Daum C."/>
            <person name="Floudas D."/>
            <person name="Sun H."/>
            <person name="Yadav J.S."/>
            <person name="Pangilinan J."/>
            <person name="Larsson K.H."/>
            <person name="Matsuura K."/>
            <person name="Barry K."/>
            <person name="Labutti K."/>
            <person name="Kuo R."/>
            <person name="Ohm R.A."/>
            <person name="Bhattacharya S.S."/>
            <person name="Shirouzu T."/>
            <person name="Yoshinaga Y."/>
            <person name="Martin F.M."/>
            <person name="Grigoriev I.V."/>
            <person name="Hibbett D.S."/>
        </authorList>
    </citation>
    <scope>NUCLEOTIDE SEQUENCE [LARGE SCALE GENOMIC DNA]</scope>
    <source>
        <strain evidence="2 3">HHB12029</strain>
    </source>
</reference>
<dbReference type="InterPro" id="IPR001810">
    <property type="entry name" value="F-box_dom"/>
</dbReference>
<organism evidence="2 3">
    <name type="scientific">Exidia glandulosa HHB12029</name>
    <dbReference type="NCBI Taxonomy" id="1314781"/>
    <lineage>
        <taxon>Eukaryota</taxon>
        <taxon>Fungi</taxon>
        <taxon>Dikarya</taxon>
        <taxon>Basidiomycota</taxon>
        <taxon>Agaricomycotina</taxon>
        <taxon>Agaricomycetes</taxon>
        <taxon>Auriculariales</taxon>
        <taxon>Exidiaceae</taxon>
        <taxon>Exidia</taxon>
    </lineage>
</organism>
<dbReference type="Gene3D" id="1.20.1280.50">
    <property type="match status" value="1"/>
</dbReference>
<accession>A0A165KT50</accession>